<organism evidence="13 14">
    <name type="scientific">Holothuria leucospilota</name>
    <name type="common">Black long sea cucumber</name>
    <name type="synonym">Mertensiothuria leucospilota</name>
    <dbReference type="NCBI Taxonomy" id="206669"/>
    <lineage>
        <taxon>Eukaryota</taxon>
        <taxon>Metazoa</taxon>
        <taxon>Echinodermata</taxon>
        <taxon>Eleutherozoa</taxon>
        <taxon>Echinozoa</taxon>
        <taxon>Holothuroidea</taxon>
        <taxon>Aspidochirotacea</taxon>
        <taxon>Aspidochirotida</taxon>
        <taxon>Holothuriidae</taxon>
        <taxon>Holothuria</taxon>
    </lineage>
</organism>
<evidence type="ECO:0000256" key="9">
    <source>
        <dbReference type="PROSITE-ProRule" id="PRU00042"/>
    </source>
</evidence>
<evidence type="ECO:0000256" key="2">
    <source>
        <dbReference type="ARBA" id="ARBA00006991"/>
    </source>
</evidence>
<comment type="similarity">
    <text evidence="2">Belongs to the krueppel C2H2-type zinc-finger protein family.</text>
</comment>
<evidence type="ECO:0000256" key="6">
    <source>
        <dbReference type="ARBA" id="ARBA00022833"/>
    </source>
</evidence>
<dbReference type="FunFam" id="3.30.160.60:FF:000110">
    <property type="entry name" value="Zinc finger protein-like"/>
    <property type="match status" value="2"/>
</dbReference>
<name>A0A9Q1CR65_HOLLE</name>
<evidence type="ECO:0000256" key="3">
    <source>
        <dbReference type="ARBA" id="ARBA00022723"/>
    </source>
</evidence>
<comment type="caution">
    <text evidence="13">The sequence shown here is derived from an EMBL/GenBank/DDBJ whole genome shotgun (WGS) entry which is preliminary data.</text>
</comment>
<dbReference type="GO" id="GO:0005634">
    <property type="term" value="C:nucleus"/>
    <property type="evidence" value="ECO:0007669"/>
    <property type="project" value="UniProtKB-SubCell"/>
</dbReference>
<evidence type="ECO:0000256" key="8">
    <source>
        <dbReference type="ARBA" id="ARBA00023242"/>
    </source>
</evidence>
<evidence type="ECO:0000313" key="14">
    <source>
        <dbReference type="Proteomes" id="UP001152320"/>
    </source>
</evidence>
<dbReference type="SUPFAM" id="SSF57716">
    <property type="entry name" value="Glucocorticoid receptor-like (DNA-binding domain)"/>
    <property type="match status" value="1"/>
</dbReference>
<gene>
    <name evidence="13" type="ORF">HOLleu_03776</name>
</gene>
<dbReference type="InterPro" id="IPR036236">
    <property type="entry name" value="Znf_C2H2_sf"/>
</dbReference>
<feature type="domain" description="C2H2-type" evidence="11">
    <location>
        <begin position="593"/>
        <end position="616"/>
    </location>
</feature>
<dbReference type="InterPro" id="IPR006612">
    <property type="entry name" value="THAP_Znf"/>
</dbReference>
<reference evidence="13" key="1">
    <citation type="submission" date="2021-10" db="EMBL/GenBank/DDBJ databases">
        <title>Tropical sea cucumber genome reveals ecological adaptation and Cuvierian tubules defense mechanism.</title>
        <authorList>
            <person name="Chen T."/>
        </authorList>
    </citation>
    <scope>NUCLEOTIDE SEQUENCE</scope>
    <source>
        <strain evidence="13">Nanhai2018</strain>
        <tissue evidence="13">Muscle</tissue>
    </source>
</reference>
<dbReference type="InterPro" id="IPR013087">
    <property type="entry name" value="Znf_C2H2_type"/>
</dbReference>
<dbReference type="GO" id="GO:0000978">
    <property type="term" value="F:RNA polymerase II cis-regulatory region sequence-specific DNA binding"/>
    <property type="evidence" value="ECO:0007669"/>
    <property type="project" value="TreeGrafter"/>
</dbReference>
<feature type="domain" description="C2H2-type" evidence="11">
    <location>
        <begin position="554"/>
        <end position="592"/>
    </location>
</feature>
<protein>
    <submittedName>
        <fullName evidence="13">Zinc finger imprinted 3</fullName>
    </submittedName>
</protein>
<proteinExistence type="inferred from homology"/>
<keyword evidence="5 9" id="KW-0863">Zinc-finger</keyword>
<evidence type="ECO:0000259" key="12">
    <source>
        <dbReference type="PROSITE" id="PS50950"/>
    </source>
</evidence>
<dbReference type="AlphaFoldDB" id="A0A9Q1CR65"/>
<dbReference type="OrthoDB" id="6077919at2759"/>
<keyword evidence="4" id="KW-0677">Repeat</keyword>
<dbReference type="GO" id="GO:0000981">
    <property type="term" value="F:DNA-binding transcription factor activity, RNA polymerase II-specific"/>
    <property type="evidence" value="ECO:0007669"/>
    <property type="project" value="TreeGrafter"/>
</dbReference>
<sequence length="625" mass="71068">MPQCQSFGCSNKRGAQTESGDRISFFAIPDPKKEPELCKKWLLAIGTDKFNPATYVYHQDRVVCETHFTKECFKEDMMATIMGTTPKRKKLKGGAVPTIFSLQDEPKGRPTRPNVRPTRKRIRAKKRKEILILLVHPSQKPKKGWKSKSAPLDQTELVPEEDIPVSAYEIMEGTATADIQASFITRKVVRVYNRFVRDAGVQTEADLTTSSCQTLADATQAAYPEHDYIGYIPGSDNIRGTDGRPIFTPPYPRVPSGTQTLSSPGVTNLCTMSVKAEPEEPPVWEERSCGVIEESQKQMPEDTDMISIKVEIDDTLLLEESGKTAAEKQETVSEATESIVKEDPSSQLNICSQQSVCGPERRLFSVNRDNTVSNGKLGARHGLSSSTRRHQLQSFYEKHYNAGTEQIRTEMDPLKCQICAKSFTSKFNRKTHEITHLGQKPYHCQLCAKSFSSRSSCRRHEKVHILKNGYQCQYCEKSFVYKGSCIEHERIHTREKLFKCQICGKCFTCKTTCVVHERIHTGDKPYKCKFCEKSFVVRQNCEQHERTHTGEKPYQCNFCEKSFACKSSCKRHETIHTKQTSFRPLSHTGEKPYQCKFCEKSFACKSSCTRHETIHTKHLFQVSLL</sequence>
<dbReference type="PROSITE" id="PS50157">
    <property type="entry name" value="ZINC_FINGER_C2H2_2"/>
    <property type="match status" value="7"/>
</dbReference>
<evidence type="ECO:0000256" key="5">
    <source>
        <dbReference type="ARBA" id="ARBA00022771"/>
    </source>
</evidence>
<keyword evidence="7 10" id="KW-0238">DNA-binding</keyword>
<dbReference type="FunFam" id="3.30.160.60:FF:000690">
    <property type="entry name" value="Zinc finger protein 354C"/>
    <property type="match status" value="1"/>
</dbReference>
<dbReference type="SMART" id="SM00980">
    <property type="entry name" value="THAP"/>
    <property type="match status" value="1"/>
</dbReference>
<dbReference type="FunFam" id="3.30.160.60:FF:000358">
    <property type="entry name" value="zinc finger protein 24"/>
    <property type="match status" value="1"/>
</dbReference>
<feature type="domain" description="C2H2-type" evidence="11">
    <location>
        <begin position="498"/>
        <end position="525"/>
    </location>
</feature>
<evidence type="ECO:0000259" key="11">
    <source>
        <dbReference type="PROSITE" id="PS50157"/>
    </source>
</evidence>
<feature type="domain" description="C2H2-type" evidence="11">
    <location>
        <begin position="442"/>
        <end position="469"/>
    </location>
</feature>
<feature type="domain" description="C2H2-type" evidence="11">
    <location>
        <begin position="526"/>
        <end position="553"/>
    </location>
</feature>
<dbReference type="PANTHER" id="PTHR23226:SF416">
    <property type="entry name" value="FI01424P"/>
    <property type="match status" value="1"/>
</dbReference>
<dbReference type="SUPFAM" id="SSF57667">
    <property type="entry name" value="beta-beta-alpha zinc fingers"/>
    <property type="match status" value="4"/>
</dbReference>
<evidence type="ECO:0000313" key="13">
    <source>
        <dbReference type="EMBL" id="KAJ8050537.1"/>
    </source>
</evidence>
<dbReference type="FunFam" id="3.30.160.60:FF:002343">
    <property type="entry name" value="Zinc finger protein 33A"/>
    <property type="match status" value="1"/>
</dbReference>
<dbReference type="PROSITE" id="PS00028">
    <property type="entry name" value="ZINC_FINGER_C2H2_1"/>
    <property type="match status" value="7"/>
</dbReference>
<dbReference type="PROSITE" id="PS50950">
    <property type="entry name" value="ZF_THAP"/>
    <property type="match status" value="1"/>
</dbReference>
<keyword evidence="3" id="KW-0479">Metal-binding</keyword>
<dbReference type="EMBL" id="JAIZAY010000001">
    <property type="protein sequence ID" value="KAJ8050537.1"/>
    <property type="molecule type" value="Genomic_DNA"/>
</dbReference>
<evidence type="ECO:0000256" key="10">
    <source>
        <dbReference type="PROSITE-ProRule" id="PRU00309"/>
    </source>
</evidence>
<evidence type="ECO:0000256" key="1">
    <source>
        <dbReference type="ARBA" id="ARBA00004123"/>
    </source>
</evidence>
<feature type="domain" description="THAP-type" evidence="12">
    <location>
        <begin position="1"/>
        <end position="100"/>
    </location>
</feature>
<dbReference type="GO" id="GO:0008270">
    <property type="term" value="F:zinc ion binding"/>
    <property type="evidence" value="ECO:0007669"/>
    <property type="project" value="UniProtKB-KW"/>
</dbReference>
<comment type="subcellular location">
    <subcellularLocation>
        <location evidence="1">Nucleus</location>
    </subcellularLocation>
</comment>
<evidence type="ECO:0000256" key="7">
    <source>
        <dbReference type="ARBA" id="ARBA00023125"/>
    </source>
</evidence>
<accession>A0A9Q1CR65</accession>
<dbReference type="FunFam" id="3.30.160.60:FF:000383">
    <property type="entry name" value="Uncharacterized protein"/>
    <property type="match status" value="1"/>
</dbReference>
<dbReference type="SMART" id="SM00692">
    <property type="entry name" value="DM3"/>
    <property type="match status" value="1"/>
</dbReference>
<keyword evidence="8" id="KW-0539">Nucleus</keyword>
<keyword evidence="6" id="KW-0862">Zinc</keyword>
<feature type="domain" description="C2H2-type" evidence="11">
    <location>
        <begin position="414"/>
        <end position="441"/>
    </location>
</feature>
<dbReference type="SMART" id="SM00355">
    <property type="entry name" value="ZnF_C2H2"/>
    <property type="match status" value="7"/>
</dbReference>
<dbReference type="PANTHER" id="PTHR23226">
    <property type="entry name" value="ZINC FINGER AND SCAN DOMAIN-CONTAINING"/>
    <property type="match status" value="1"/>
</dbReference>
<dbReference type="Proteomes" id="UP001152320">
    <property type="component" value="Chromosome 1"/>
</dbReference>
<keyword evidence="14" id="KW-1185">Reference proteome</keyword>
<evidence type="ECO:0000256" key="4">
    <source>
        <dbReference type="ARBA" id="ARBA00022737"/>
    </source>
</evidence>
<feature type="domain" description="C2H2-type" evidence="11">
    <location>
        <begin position="470"/>
        <end position="497"/>
    </location>
</feature>
<dbReference type="Gene3D" id="3.30.160.60">
    <property type="entry name" value="Classic Zinc Finger"/>
    <property type="match status" value="7"/>
</dbReference>